<gene>
    <name evidence="1" type="ORF">SAMN04488018_10582</name>
</gene>
<organism evidence="1 2">
    <name type="scientific">Myroides marinus</name>
    <dbReference type="NCBI Taxonomy" id="703342"/>
    <lineage>
        <taxon>Bacteria</taxon>
        <taxon>Pseudomonadati</taxon>
        <taxon>Bacteroidota</taxon>
        <taxon>Flavobacteriia</taxon>
        <taxon>Flavobacteriales</taxon>
        <taxon>Flavobacteriaceae</taxon>
        <taxon>Myroides</taxon>
    </lineage>
</organism>
<sequence>MIKQIIYTLFITLLISSCTNSKRYIKLTNKEIVELIKQDALNNKVCKILSPKGEVIDYKQAVSYSPSKYYVDRYLDTKNDSIILRFRKIKNTDITFNKTLQLYHTYGTYADTINAKMNIDCNQLDRLLSEASLKDKENRLSGTIDPKVDALNQRLLFNIFNSCDFHSSIKNKQESSHNALTILLHANSEYQKKYLLQIKKAVKLGYLESKHLAYLYDKIAVGDNQPQKYGTQSTIDKDGNTILLPPYDNLDKVNKRRTKLGLPPITK</sequence>
<reference evidence="1 2" key="1">
    <citation type="submission" date="2016-10" db="EMBL/GenBank/DDBJ databases">
        <authorList>
            <person name="de Groot N.N."/>
        </authorList>
    </citation>
    <scope>NUCLEOTIDE SEQUENCE [LARGE SCALE GENOMIC DNA]</scope>
    <source>
        <strain evidence="1 2">DSM 23048</strain>
    </source>
</reference>
<name>A0A1H6TPK0_9FLAO</name>
<dbReference type="RefSeq" id="WP_074745428.1">
    <property type="nucleotide sequence ID" value="NZ_FNYS01000005.1"/>
</dbReference>
<dbReference type="GeneID" id="82256687"/>
<dbReference type="AlphaFoldDB" id="A0A1H6TPK0"/>
<protein>
    <submittedName>
        <fullName evidence="1">Uncharacterized protein</fullName>
    </submittedName>
</protein>
<evidence type="ECO:0000313" key="1">
    <source>
        <dbReference type="EMBL" id="SEI82009.1"/>
    </source>
</evidence>
<dbReference type="PROSITE" id="PS51257">
    <property type="entry name" value="PROKAR_LIPOPROTEIN"/>
    <property type="match status" value="1"/>
</dbReference>
<dbReference type="InterPro" id="IPR046732">
    <property type="entry name" value="DUF6624"/>
</dbReference>
<dbReference type="EMBL" id="FNYS01000005">
    <property type="protein sequence ID" value="SEI82009.1"/>
    <property type="molecule type" value="Genomic_DNA"/>
</dbReference>
<proteinExistence type="predicted"/>
<accession>A0A1H6TPK0</accession>
<dbReference type="Pfam" id="PF20329">
    <property type="entry name" value="DUF6624"/>
    <property type="match status" value="1"/>
</dbReference>
<dbReference type="Proteomes" id="UP000183077">
    <property type="component" value="Unassembled WGS sequence"/>
</dbReference>
<evidence type="ECO:0000313" key="2">
    <source>
        <dbReference type="Proteomes" id="UP000183077"/>
    </source>
</evidence>